<keyword evidence="1" id="KW-0472">Membrane</keyword>
<keyword evidence="1" id="KW-0812">Transmembrane</keyword>
<feature type="transmembrane region" description="Helical" evidence="1">
    <location>
        <begin position="36"/>
        <end position="54"/>
    </location>
</feature>
<evidence type="ECO:0000256" key="1">
    <source>
        <dbReference type="SAM" id="Phobius"/>
    </source>
</evidence>
<sequence>MNYKSDFSGRLTLMILVSFIIGSSIIEFGVFSEGILLIWGAITISLVIALLTLINEITFDDNNEQYHRDTEEDSFKSKLFRRFKKLDFLHKNKFINKLNSKIVIGIPLRTLLSLIVLTLVAFSLILTDINMNGPSVLDYHKYIISKIADSDDPKMVLLEETTSNGGMPRVLLEDIQKIKNGETNMGFPFPWGIDVMVYSENETWTLRYWRCGNVWEFEGVKSKITSNLIVG</sequence>
<name>A0A7H1VRX6_9FIRM</name>
<evidence type="ECO:0000313" key="3">
    <source>
        <dbReference type="Proteomes" id="UP000306409"/>
    </source>
</evidence>
<keyword evidence="1" id="KW-1133">Transmembrane helix</keyword>
<organism evidence="2 3">
    <name type="scientific">Ruminiclostridium herbifermentans</name>
    <dbReference type="NCBI Taxonomy" id="2488810"/>
    <lineage>
        <taxon>Bacteria</taxon>
        <taxon>Bacillati</taxon>
        <taxon>Bacillota</taxon>
        <taxon>Clostridia</taxon>
        <taxon>Eubacteriales</taxon>
        <taxon>Oscillospiraceae</taxon>
        <taxon>Ruminiclostridium</taxon>
    </lineage>
</organism>
<dbReference type="EMBL" id="CP061336">
    <property type="protein sequence ID" value="QNU68138.1"/>
    <property type="molecule type" value="Genomic_DNA"/>
</dbReference>
<dbReference type="KEGG" id="rher:EHE19_006830"/>
<dbReference type="Proteomes" id="UP000306409">
    <property type="component" value="Chromosome"/>
</dbReference>
<protein>
    <submittedName>
        <fullName evidence="2">Uncharacterized protein</fullName>
    </submittedName>
</protein>
<reference evidence="2 3" key="1">
    <citation type="submission" date="2020-09" db="EMBL/GenBank/DDBJ databases">
        <title>Characterization and genome sequencing of Ruminiclostridium sp. nov. MA18.</title>
        <authorList>
            <person name="Rettenmaier R."/>
            <person name="Kowollik M.-L."/>
            <person name="Liebl W."/>
            <person name="Zverlov V."/>
        </authorList>
    </citation>
    <scope>NUCLEOTIDE SEQUENCE [LARGE SCALE GENOMIC DNA]</scope>
    <source>
        <strain evidence="2 3">MA18</strain>
    </source>
</reference>
<feature type="transmembrane region" description="Helical" evidence="1">
    <location>
        <begin position="102"/>
        <end position="126"/>
    </location>
</feature>
<dbReference type="AlphaFoldDB" id="A0A7H1VRX6"/>
<evidence type="ECO:0000313" key="2">
    <source>
        <dbReference type="EMBL" id="QNU68138.1"/>
    </source>
</evidence>
<gene>
    <name evidence="2" type="ORF">EHE19_006830</name>
</gene>
<feature type="transmembrane region" description="Helical" evidence="1">
    <location>
        <begin position="12"/>
        <end position="30"/>
    </location>
</feature>
<proteinExistence type="predicted"/>
<accession>A0A7H1VRX6</accession>
<keyword evidence="3" id="KW-1185">Reference proteome</keyword>